<gene>
    <name evidence="11" type="ORF">FVE85_3056</name>
</gene>
<dbReference type="AlphaFoldDB" id="A0A5J4YU92"/>
<reference evidence="12" key="1">
    <citation type="journal article" date="2019" name="Nat. Commun.">
        <title>Expansion of phycobilisome linker gene families in mesophilic red algae.</title>
        <authorList>
            <person name="Lee J."/>
            <person name="Kim D."/>
            <person name="Bhattacharya D."/>
            <person name="Yoon H.S."/>
        </authorList>
    </citation>
    <scope>NUCLEOTIDE SEQUENCE [LARGE SCALE GENOMIC DNA]</scope>
    <source>
        <strain evidence="12">CCMP 1328</strain>
    </source>
</reference>
<evidence type="ECO:0000256" key="7">
    <source>
        <dbReference type="ARBA" id="ARBA00046672"/>
    </source>
</evidence>
<evidence type="ECO:0000256" key="5">
    <source>
        <dbReference type="ARBA" id="ARBA00034115"/>
    </source>
</evidence>
<evidence type="ECO:0000256" key="2">
    <source>
        <dbReference type="ARBA" id="ARBA00008872"/>
    </source>
</evidence>
<feature type="domain" description="Orn/DAP/Arg decarboxylase 2 N-terminal" evidence="10">
    <location>
        <begin position="50"/>
        <end position="295"/>
    </location>
</feature>
<name>A0A5J4YU92_PORPP</name>
<dbReference type="OrthoDB" id="5034579at2759"/>
<dbReference type="GO" id="GO:0033387">
    <property type="term" value="P:putrescine biosynthetic process from arginine, via ornithine"/>
    <property type="evidence" value="ECO:0007669"/>
    <property type="project" value="TreeGrafter"/>
</dbReference>
<feature type="modified residue" description="N6-(pyridoxal phosphate)lysine" evidence="9">
    <location>
        <position position="73"/>
    </location>
</feature>
<dbReference type="InterPro" id="IPR022653">
    <property type="entry name" value="De-COase2_pyr-phos_BS"/>
</dbReference>
<evidence type="ECO:0000256" key="9">
    <source>
        <dbReference type="PIRSR" id="PIRSR600183-50"/>
    </source>
</evidence>
<dbReference type="InterPro" id="IPR029066">
    <property type="entry name" value="PLP-binding_barrel"/>
</dbReference>
<dbReference type="Gene3D" id="3.20.20.10">
    <property type="entry name" value="Alanine racemase"/>
    <property type="match status" value="1"/>
</dbReference>
<dbReference type="PANTHER" id="PTHR11482">
    <property type="entry name" value="ARGININE/DIAMINOPIMELATE/ORNITHINE DECARBOXYLASE"/>
    <property type="match status" value="1"/>
</dbReference>
<sequence>MTEASTESHQSVAALDTSSIHRDAEERLVHRIEELVRKEQEHSFYIVDLQDVRNRAAFFKSLFPQITPFYALKCNSDLHVLRALAELGYVGFEVSSADELELARDVMLSSPMRSTELRDIVFSNPYKSSRALELVESGCAVRALVVDSADELRRVSGTIRRCRTEGARPEVHLRIASDETCVEFPMNSKFGARPDEVLPLLQLASELGTAITGVSFHVGSGASGSAAFTRSIHRATKVCELARQHGLTLIRTLNLGGGFPCIETSLLHAFARDIHDSLPNQLGVGVIAEPGRFIVESSHTLVVQVIGRRRAKSVQSAHGDGVMDDHWQYYMGDGMYGSFMDVALQKVVFAPCAVVKGGTVLHMRSFIARGGSFALYKSTLWGPTCDSIDCIGTFELPALSVGDWLVFERMGAYTRSLTTSFNSIRKPTVYYQ</sequence>
<dbReference type="EMBL" id="VRMN01000004">
    <property type="protein sequence ID" value="KAA8494815.1"/>
    <property type="molecule type" value="Genomic_DNA"/>
</dbReference>
<keyword evidence="4" id="KW-0456">Lyase</keyword>
<accession>A0A5J4YU92</accession>
<protein>
    <recommendedName>
        <fullName evidence="6">ornithine decarboxylase</fullName>
        <ecNumber evidence="6">4.1.1.17</ecNumber>
    </recommendedName>
</protein>
<dbReference type="InterPro" id="IPR022644">
    <property type="entry name" value="De-COase2_N"/>
</dbReference>
<dbReference type="EC" id="4.1.1.17" evidence="6"/>
<keyword evidence="12" id="KW-1185">Reference proteome</keyword>
<evidence type="ECO:0000256" key="6">
    <source>
        <dbReference type="ARBA" id="ARBA00034138"/>
    </source>
</evidence>
<dbReference type="PRINTS" id="PR01182">
    <property type="entry name" value="ORNDCRBXLASE"/>
</dbReference>
<comment type="catalytic activity">
    <reaction evidence="8">
        <text>L-ornithine + H(+) = putrescine + CO2</text>
        <dbReference type="Rhea" id="RHEA:22964"/>
        <dbReference type="ChEBI" id="CHEBI:15378"/>
        <dbReference type="ChEBI" id="CHEBI:16526"/>
        <dbReference type="ChEBI" id="CHEBI:46911"/>
        <dbReference type="ChEBI" id="CHEBI:326268"/>
        <dbReference type="EC" id="4.1.1.17"/>
    </reaction>
</comment>
<evidence type="ECO:0000259" key="10">
    <source>
        <dbReference type="Pfam" id="PF02784"/>
    </source>
</evidence>
<keyword evidence="3 9" id="KW-0663">Pyridoxal phosphate</keyword>
<evidence type="ECO:0000256" key="8">
    <source>
        <dbReference type="ARBA" id="ARBA00049127"/>
    </source>
</evidence>
<dbReference type="PANTHER" id="PTHR11482:SF6">
    <property type="entry name" value="ORNITHINE DECARBOXYLASE 1-RELATED"/>
    <property type="match status" value="1"/>
</dbReference>
<dbReference type="PRINTS" id="PR01179">
    <property type="entry name" value="ODADCRBXLASE"/>
</dbReference>
<feature type="active site" description="Proton donor" evidence="9">
    <location>
        <position position="385"/>
    </location>
</feature>
<dbReference type="SUPFAM" id="SSF51419">
    <property type="entry name" value="PLP-binding barrel"/>
    <property type="match status" value="1"/>
</dbReference>
<dbReference type="GO" id="GO:0004586">
    <property type="term" value="F:ornithine decarboxylase activity"/>
    <property type="evidence" value="ECO:0007669"/>
    <property type="project" value="UniProtKB-EC"/>
</dbReference>
<comment type="cofactor">
    <cofactor evidence="1 9">
        <name>pyridoxal 5'-phosphate</name>
        <dbReference type="ChEBI" id="CHEBI:597326"/>
    </cofactor>
</comment>
<dbReference type="Pfam" id="PF02784">
    <property type="entry name" value="Orn_Arg_deC_N"/>
    <property type="match status" value="1"/>
</dbReference>
<dbReference type="InterPro" id="IPR002433">
    <property type="entry name" value="Orn_de-COase"/>
</dbReference>
<proteinExistence type="inferred from homology"/>
<comment type="subunit">
    <text evidence="7">Homodimer. Only the dimer is catalytically active, as the active sites are constructed of residues from both monomers.</text>
</comment>
<comment type="pathway">
    <text evidence="5">Amine and polyamine biosynthesis; putrescine biosynthesis via L-ornithine pathway; putrescine from L-ornithine: step 1/1.</text>
</comment>
<evidence type="ECO:0000313" key="12">
    <source>
        <dbReference type="Proteomes" id="UP000324585"/>
    </source>
</evidence>
<dbReference type="Proteomes" id="UP000324585">
    <property type="component" value="Unassembled WGS sequence"/>
</dbReference>
<dbReference type="GO" id="GO:0005737">
    <property type="term" value="C:cytoplasm"/>
    <property type="evidence" value="ECO:0007669"/>
    <property type="project" value="TreeGrafter"/>
</dbReference>
<evidence type="ECO:0000256" key="1">
    <source>
        <dbReference type="ARBA" id="ARBA00001933"/>
    </source>
</evidence>
<dbReference type="SUPFAM" id="SSF50621">
    <property type="entry name" value="Alanine racemase C-terminal domain-like"/>
    <property type="match status" value="1"/>
</dbReference>
<evidence type="ECO:0000256" key="3">
    <source>
        <dbReference type="ARBA" id="ARBA00022898"/>
    </source>
</evidence>
<evidence type="ECO:0000313" key="11">
    <source>
        <dbReference type="EMBL" id="KAA8494815.1"/>
    </source>
</evidence>
<comment type="similarity">
    <text evidence="2">Belongs to the Orn/Lys/Arg decarboxylase class-II family.</text>
</comment>
<evidence type="ECO:0000256" key="4">
    <source>
        <dbReference type="ARBA" id="ARBA00023239"/>
    </source>
</evidence>
<organism evidence="11 12">
    <name type="scientific">Porphyridium purpureum</name>
    <name type="common">Red alga</name>
    <name type="synonym">Porphyridium cruentum</name>
    <dbReference type="NCBI Taxonomy" id="35688"/>
    <lineage>
        <taxon>Eukaryota</taxon>
        <taxon>Rhodophyta</taxon>
        <taxon>Bangiophyceae</taxon>
        <taxon>Porphyridiales</taxon>
        <taxon>Porphyridiaceae</taxon>
        <taxon>Porphyridium</taxon>
    </lineage>
</organism>
<dbReference type="CDD" id="cd00622">
    <property type="entry name" value="PLPDE_III_ODC"/>
    <property type="match status" value="1"/>
</dbReference>
<comment type="caution">
    <text evidence="11">The sequence shown here is derived from an EMBL/GenBank/DDBJ whole genome shotgun (WGS) entry which is preliminary data.</text>
</comment>
<dbReference type="InterPro" id="IPR000183">
    <property type="entry name" value="Orn/DAP/Arg_de-COase"/>
</dbReference>
<dbReference type="PROSITE" id="PS00878">
    <property type="entry name" value="ODR_DC_2_1"/>
    <property type="match status" value="1"/>
</dbReference>
<dbReference type="Gene3D" id="2.40.37.10">
    <property type="entry name" value="Lyase, Ornithine Decarboxylase, Chain A, domain 1"/>
    <property type="match status" value="1"/>
</dbReference>
<dbReference type="InterPro" id="IPR009006">
    <property type="entry name" value="Ala_racemase/Decarboxylase_C"/>
</dbReference>